<dbReference type="OrthoDB" id="8815311at2759"/>
<dbReference type="SMART" id="SM00252">
    <property type="entry name" value="SH2"/>
    <property type="match status" value="2"/>
</dbReference>
<keyword evidence="3" id="KW-0963">Cytoplasm</keyword>
<evidence type="ECO:0000313" key="16">
    <source>
        <dbReference type="WBParaSite" id="TASK_0000009601-mRNA-1"/>
    </source>
</evidence>
<dbReference type="GO" id="GO:0030154">
    <property type="term" value="P:cell differentiation"/>
    <property type="evidence" value="ECO:0007669"/>
    <property type="project" value="TreeGrafter"/>
</dbReference>
<feature type="compositionally biased region" description="Polar residues" evidence="10">
    <location>
        <begin position="691"/>
        <end position="706"/>
    </location>
</feature>
<keyword evidence="15" id="KW-1185">Reference proteome</keyword>
<evidence type="ECO:0000256" key="5">
    <source>
        <dbReference type="ARBA" id="ARBA00022801"/>
    </source>
</evidence>
<dbReference type="AlphaFoldDB" id="A0A0R3VSG3"/>
<evidence type="ECO:0000259" key="11">
    <source>
        <dbReference type="PROSITE" id="PS50001"/>
    </source>
</evidence>
<dbReference type="FunFam" id="3.30.505.10:FF:000018">
    <property type="entry name" value="Tyrosine-protein phosphatase non-receptor type"/>
    <property type="match status" value="1"/>
</dbReference>
<dbReference type="PRINTS" id="PR00700">
    <property type="entry name" value="PRTYPHPHTASE"/>
</dbReference>
<dbReference type="PROSITE" id="PS50056">
    <property type="entry name" value="TYR_PHOSPHATASE_2"/>
    <property type="match status" value="1"/>
</dbReference>
<dbReference type="WBParaSite" id="TASK_0000009601-mRNA-1">
    <property type="protein sequence ID" value="TASK_0000009601-mRNA-1"/>
    <property type="gene ID" value="TASK_0000009601"/>
</dbReference>
<feature type="compositionally biased region" description="Low complexity" evidence="10">
    <location>
        <begin position="714"/>
        <end position="728"/>
    </location>
</feature>
<evidence type="ECO:0000259" key="12">
    <source>
        <dbReference type="PROSITE" id="PS50055"/>
    </source>
</evidence>
<dbReference type="PANTHER" id="PTHR46257">
    <property type="entry name" value="TYROSINE-PROTEIN PHOSPHATASE CORKSCREW"/>
    <property type="match status" value="1"/>
</dbReference>
<feature type="domain" description="SH2" evidence="11">
    <location>
        <begin position="8"/>
        <end position="104"/>
    </location>
</feature>
<evidence type="ECO:0000256" key="8">
    <source>
        <dbReference type="ARBA" id="ARBA00051722"/>
    </source>
</evidence>
<dbReference type="InterPro" id="IPR036860">
    <property type="entry name" value="SH2_dom_sf"/>
</dbReference>
<name>A0A0R3VSG3_TAEAS</name>
<evidence type="ECO:0000313" key="15">
    <source>
        <dbReference type="Proteomes" id="UP000282613"/>
    </source>
</evidence>
<proteinExistence type="predicted"/>
<evidence type="ECO:0000256" key="10">
    <source>
        <dbReference type="SAM" id="MobiDB-lite"/>
    </source>
</evidence>
<dbReference type="Gene3D" id="3.30.505.10">
    <property type="entry name" value="SH2 domain"/>
    <property type="match status" value="2"/>
</dbReference>
<keyword evidence="4" id="KW-0677">Repeat</keyword>
<dbReference type="InterPro" id="IPR052123">
    <property type="entry name" value="Non-rcpt_Tyr_Phosphatase"/>
</dbReference>
<dbReference type="SMART" id="SM00404">
    <property type="entry name" value="PTPc_motif"/>
    <property type="match status" value="1"/>
</dbReference>
<comment type="catalytic activity">
    <reaction evidence="8">
        <text>O-phospho-L-tyrosyl-[protein] + H2O = L-tyrosyl-[protein] + phosphate</text>
        <dbReference type="Rhea" id="RHEA:10684"/>
        <dbReference type="Rhea" id="RHEA-COMP:10136"/>
        <dbReference type="Rhea" id="RHEA-COMP:20101"/>
        <dbReference type="ChEBI" id="CHEBI:15377"/>
        <dbReference type="ChEBI" id="CHEBI:43474"/>
        <dbReference type="ChEBI" id="CHEBI:46858"/>
        <dbReference type="ChEBI" id="CHEBI:61978"/>
        <dbReference type="EC" id="3.1.3.48"/>
    </reaction>
</comment>
<dbReference type="Proteomes" id="UP000282613">
    <property type="component" value="Unassembled WGS sequence"/>
</dbReference>
<gene>
    <name evidence="14" type="ORF">TASK_LOCUS97</name>
</gene>
<organism evidence="16">
    <name type="scientific">Taenia asiatica</name>
    <name type="common">Asian tapeworm</name>
    <dbReference type="NCBI Taxonomy" id="60517"/>
    <lineage>
        <taxon>Eukaryota</taxon>
        <taxon>Metazoa</taxon>
        <taxon>Spiralia</taxon>
        <taxon>Lophotrochozoa</taxon>
        <taxon>Platyhelminthes</taxon>
        <taxon>Cestoda</taxon>
        <taxon>Eucestoda</taxon>
        <taxon>Cyclophyllidea</taxon>
        <taxon>Taeniidae</taxon>
        <taxon>Taenia</taxon>
    </lineage>
</organism>
<dbReference type="InterPro" id="IPR000242">
    <property type="entry name" value="PTP_cat"/>
</dbReference>
<protein>
    <recommendedName>
        <fullName evidence="2">protein-tyrosine-phosphatase</fullName>
        <ecNumber evidence="2">3.1.3.48</ecNumber>
    </recommendedName>
</protein>
<feature type="domain" description="Tyrosine specific protein phosphatases" evidence="13">
    <location>
        <begin position="528"/>
        <end position="587"/>
    </location>
</feature>
<dbReference type="GO" id="GO:0004726">
    <property type="term" value="F:non-membrane spanning protein tyrosine phosphatase activity"/>
    <property type="evidence" value="ECO:0007669"/>
    <property type="project" value="TreeGrafter"/>
</dbReference>
<dbReference type="GO" id="GO:0035556">
    <property type="term" value="P:intracellular signal transduction"/>
    <property type="evidence" value="ECO:0007669"/>
    <property type="project" value="TreeGrafter"/>
</dbReference>
<dbReference type="PROSITE" id="PS50055">
    <property type="entry name" value="TYR_PHOSPHATASE_PTP"/>
    <property type="match status" value="1"/>
</dbReference>
<dbReference type="GO" id="GO:0001784">
    <property type="term" value="F:phosphotyrosine residue binding"/>
    <property type="evidence" value="ECO:0007669"/>
    <property type="project" value="TreeGrafter"/>
</dbReference>
<dbReference type="GO" id="GO:0005737">
    <property type="term" value="C:cytoplasm"/>
    <property type="evidence" value="ECO:0007669"/>
    <property type="project" value="UniProtKB-SubCell"/>
</dbReference>
<evidence type="ECO:0000256" key="3">
    <source>
        <dbReference type="ARBA" id="ARBA00022490"/>
    </source>
</evidence>
<dbReference type="STRING" id="60517.A0A0R3VSG3"/>
<evidence type="ECO:0000256" key="6">
    <source>
        <dbReference type="ARBA" id="ARBA00022912"/>
    </source>
</evidence>
<evidence type="ECO:0000256" key="9">
    <source>
        <dbReference type="PROSITE-ProRule" id="PRU00191"/>
    </source>
</evidence>
<keyword evidence="7 9" id="KW-0727">SH2 domain</keyword>
<dbReference type="SMART" id="SM00194">
    <property type="entry name" value="PTPc"/>
    <property type="match status" value="1"/>
</dbReference>
<dbReference type="PROSITE" id="PS00383">
    <property type="entry name" value="TYR_PHOSPHATASE_1"/>
    <property type="match status" value="1"/>
</dbReference>
<keyword evidence="6" id="KW-0904">Protein phosphatase</keyword>
<evidence type="ECO:0000256" key="4">
    <source>
        <dbReference type="ARBA" id="ARBA00022737"/>
    </source>
</evidence>
<dbReference type="PROSITE" id="PS50001">
    <property type="entry name" value="SH2"/>
    <property type="match status" value="2"/>
</dbReference>
<feature type="domain" description="Tyrosine-protein phosphatase" evidence="12">
    <location>
        <begin position="242"/>
        <end position="596"/>
    </location>
</feature>
<evidence type="ECO:0000259" key="13">
    <source>
        <dbReference type="PROSITE" id="PS50056"/>
    </source>
</evidence>
<feature type="compositionally biased region" description="Basic and acidic residues" evidence="10">
    <location>
        <begin position="320"/>
        <end position="335"/>
    </location>
</feature>
<accession>A0A0R3VSG3</accession>
<evidence type="ECO:0000256" key="7">
    <source>
        <dbReference type="ARBA" id="ARBA00022999"/>
    </source>
</evidence>
<dbReference type="InterPro" id="IPR003595">
    <property type="entry name" value="Tyr_Pase_cat"/>
</dbReference>
<dbReference type="EC" id="3.1.3.48" evidence="2"/>
<dbReference type="InterPro" id="IPR029021">
    <property type="entry name" value="Prot-tyrosine_phosphatase-like"/>
</dbReference>
<comment type="subcellular location">
    <subcellularLocation>
        <location evidence="1">Cytoplasm</location>
    </subcellularLocation>
</comment>
<dbReference type="InterPro" id="IPR000387">
    <property type="entry name" value="Tyr_Pase_dom"/>
</dbReference>
<dbReference type="SUPFAM" id="SSF52799">
    <property type="entry name" value="(Phosphotyrosine protein) phosphatases II"/>
    <property type="match status" value="1"/>
</dbReference>
<dbReference type="Pfam" id="PF00102">
    <property type="entry name" value="Y_phosphatase"/>
    <property type="match status" value="1"/>
</dbReference>
<dbReference type="Gene3D" id="3.90.190.10">
    <property type="entry name" value="Protein tyrosine phosphatase superfamily"/>
    <property type="match status" value="1"/>
</dbReference>
<keyword evidence="5" id="KW-0378">Hydrolase</keyword>
<sequence length="728" mass="82068">MAIDSRKWFHSELSGLAAEKLLIEKGEPGSFLIRQSHNSPGNFTLSVRRKDSFAHIRIQNTGDFLSFFGGDKFATLPDLVNYYREHPDQLKEKNGSIIELRHPLMVDDYTSESARWFHGRQTANEAQNLLLQKGKYGSFLVRESARQPGSYVLSVVTGDHNVSHILVNHLPNSKFDLGDGNEFSSLGQLIDHYTAFPIMVKDGHLICLKQPFNVTRLNVSCLDQRITQLEKEGVRGKRVTGFWEEFEELHQDAHGGSRTEGSRPCNLAKNRYKNILPFDATRVILRDADPNVPGSDYINANYISNPAFLLEGLQLSTTLKKDEKRPKETEINEDRREEEDEVNGENARGWNRRSRVFSSRPQYIATQGVLPGTIVDMWRMIWQERSSIVVMLTKENERGRNKCEKYWPTEVEGSLLLPVPLGTLKVTPMSERNLISHVIRELKISLHQKTTQEERAETTKEEDDSFTVFLLQFLAWPDHGTPSEPSEFLDLLFNVSSYKVGNCITDSVDMGRTSILIIPNEESMETTGPMVVHCSSGIGRTGTLIVTDMLLGCIREGGLHTDIDIARTVQAVREQRSGMVQTEAQYRFIYKAVQEFVSGLLLRVKLRNVLGEFYFLFFQALKPFGIDYTNLKQAPRSEGCLCCTGTVTFPHSPSSTLAYSSPNSSRGFWTSRSVNCRKPMPPPLPPPAVATGTQKSYTSEETSVTMTAAEAGPSSSSRRWYKLSSTSQ</sequence>
<dbReference type="Pfam" id="PF00017">
    <property type="entry name" value="SH2"/>
    <property type="match status" value="2"/>
</dbReference>
<evidence type="ECO:0000256" key="2">
    <source>
        <dbReference type="ARBA" id="ARBA00013064"/>
    </source>
</evidence>
<dbReference type="PANTHER" id="PTHR46257:SF3">
    <property type="entry name" value="TYROSINE-PROTEIN PHOSPHATASE CORKSCREW"/>
    <property type="match status" value="1"/>
</dbReference>
<dbReference type="SUPFAM" id="SSF55550">
    <property type="entry name" value="SH2 domain"/>
    <property type="match status" value="2"/>
</dbReference>
<dbReference type="GO" id="GO:0000278">
    <property type="term" value="P:mitotic cell cycle"/>
    <property type="evidence" value="ECO:0007669"/>
    <property type="project" value="TreeGrafter"/>
</dbReference>
<feature type="domain" description="SH2" evidence="11">
    <location>
        <begin position="116"/>
        <end position="212"/>
    </location>
</feature>
<feature type="region of interest" description="Disordered" evidence="10">
    <location>
        <begin position="320"/>
        <end position="348"/>
    </location>
</feature>
<reference evidence="14 15" key="2">
    <citation type="submission" date="2018-11" db="EMBL/GenBank/DDBJ databases">
        <authorList>
            <consortium name="Pathogen Informatics"/>
        </authorList>
    </citation>
    <scope>NUCLEOTIDE SEQUENCE [LARGE SCALE GENOMIC DNA]</scope>
</reference>
<dbReference type="PRINTS" id="PR00401">
    <property type="entry name" value="SH2DOMAIN"/>
</dbReference>
<evidence type="ECO:0000313" key="14">
    <source>
        <dbReference type="EMBL" id="VDK20229.1"/>
    </source>
</evidence>
<dbReference type="CDD" id="cd10340">
    <property type="entry name" value="SH2_N-SH2_SHP_like"/>
    <property type="match status" value="1"/>
</dbReference>
<dbReference type="InterPro" id="IPR016130">
    <property type="entry name" value="Tyr_Pase_AS"/>
</dbReference>
<feature type="region of interest" description="Disordered" evidence="10">
    <location>
        <begin position="680"/>
        <end position="728"/>
    </location>
</feature>
<dbReference type="EMBL" id="UYRS01000008">
    <property type="protein sequence ID" value="VDK20229.1"/>
    <property type="molecule type" value="Genomic_DNA"/>
</dbReference>
<dbReference type="InterPro" id="IPR000980">
    <property type="entry name" value="SH2"/>
</dbReference>
<reference evidence="16" key="1">
    <citation type="submission" date="2017-02" db="UniProtKB">
        <authorList>
            <consortium name="WormBaseParasite"/>
        </authorList>
    </citation>
    <scope>IDENTIFICATION</scope>
</reference>
<evidence type="ECO:0000256" key="1">
    <source>
        <dbReference type="ARBA" id="ARBA00004496"/>
    </source>
</evidence>